<dbReference type="EMBL" id="BMVU01000026">
    <property type="protein sequence ID" value="GGX88769.1"/>
    <property type="molecule type" value="Genomic_DNA"/>
</dbReference>
<dbReference type="Proteomes" id="UP000619244">
    <property type="component" value="Unassembled WGS sequence"/>
</dbReference>
<accession>A0A918U3R9</accession>
<organism evidence="1 2">
    <name type="scientific">Streptomyces minutiscleroticus</name>
    <dbReference type="NCBI Taxonomy" id="68238"/>
    <lineage>
        <taxon>Bacteria</taxon>
        <taxon>Bacillati</taxon>
        <taxon>Actinomycetota</taxon>
        <taxon>Actinomycetes</taxon>
        <taxon>Kitasatosporales</taxon>
        <taxon>Streptomycetaceae</taxon>
        <taxon>Streptomyces</taxon>
    </lineage>
</organism>
<dbReference type="Pfam" id="PF06224">
    <property type="entry name" value="AlkZ-like"/>
    <property type="match status" value="1"/>
</dbReference>
<keyword evidence="2" id="KW-1185">Reference proteome</keyword>
<proteinExistence type="predicted"/>
<reference evidence="1" key="2">
    <citation type="submission" date="2020-09" db="EMBL/GenBank/DDBJ databases">
        <authorList>
            <person name="Sun Q."/>
            <person name="Ohkuma M."/>
        </authorList>
    </citation>
    <scope>NUCLEOTIDE SEQUENCE</scope>
    <source>
        <strain evidence="1">JCM 4790</strain>
    </source>
</reference>
<sequence>MRERRGALASAERGTAQSPTMSITARELNRATLGRQLLLERERLDVADAVRRVVALQAQSAASPYLALWNRLAGFAPAELDAAFAGRTIVKATLMRITLHAVHADDHHVFRGAMQSTLYASRLGARFAAAGLTPADGEELVPHLLEFAGRPRTAAEMQAWLEERLGVEKKAGAWWGLRAYAPLLHVATGGPWSFGHHPSYAAAPRTGPVPTGREADQEALRTLLLRYLAGFGPASVADMAQFTMVRRTSIRQALRTLHESHGAVEELRGPDGTVLFDLPGAPRPPADTPAPPRLMAMWDSVLLAHADRSRVIPPAYRPLVIRNNGDVLPTLLVDGQVAGVWRPVEGGIEATAFHELSPGAWDGLAAEAHALTALLAERDPRVYGRYGHWWAKLPDAQVRRIPTAR</sequence>
<evidence type="ECO:0000313" key="2">
    <source>
        <dbReference type="Proteomes" id="UP000619244"/>
    </source>
</evidence>
<protein>
    <recommendedName>
        <fullName evidence="3">Winged helix DNA-binding domain-containing protein</fullName>
    </recommendedName>
</protein>
<dbReference type="PANTHER" id="PTHR38479">
    <property type="entry name" value="LMO0824 PROTEIN"/>
    <property type="match status" value="1"/>
</dbReference>
<gene>
    <name evidence="1" type="ORF">GCM10010358_48420</name>
</gene>
<comment type="caution">
    <text evidence="1">The sequence shown here is derived from an EMBL/GenBank/DDBJ whole genome shotgun (WGS) entry which is preliminary data.</text>
</comment>
<name>A0A918U3R9_9ACTN</name>
<reference evidence="1" key="1">
    <citation type="journal article" date="2014" name="Int. J. Syst. Evol. Microbiol.">
        <title>Complete genome sequence of Corynebacterium casei LMG S-19264T (=DSM 44701T), isolated from a smear-ripened cheese.</title>
        <authorList>
            <consortium name="US DOE Joint Genome Institute (JGI-PGF)"/>
            <person name="Walter F."/>
            <person name="Albersmeier A."/>
            <person name="Kalinowski J."/>
            <person name="Ruckert C."/>
        </authorList>
    </citation>
    <scope>NUCLEOTIDE SEQUENCE</scope>
    <source>
        <strain evidence="1">JCM 4790</strain>
    </source>
</reference>
<evidence type="ECO:0000313" key="1">
    <source>
        <dbReference type="EMBL" id="GGX88769.1"/>
    </source>
</evidence>
<dbReference type="PANTHER" id="PTHR38479:SF2">
    <property type="entry name" value="WINGED HELIX DNA-BINDING DOMAIN-CONTAINING PROTEIN"/>
    <property type="match status" value="1"/>
</dbReference>
<dbReference type="AlphaFoldDB" id="A0A918U3R9"/>
<dbReference type="InterPro" id="IPR009351">
    <property type="entry name" value="AlkZ-like"/>
</dbReference>
<evidence type="ECO:0008006" key="3">
    <source>
        <dbReference type="Google" id="ProtNLM"/>
    </source>
</evidence>